<sequence length="55" mass="6210">MNHKMSNDVTAGYIIVDVERLRKPMQLITTYILKCMGVIDSAEVISLQSANKEQI</sequence>
<name>A0A0W0XNJ1_9GAMM</name>
<proteinExistence type="predicted"/>
<dbReference type="AlphaFoldDB" id="A0A0W0XNJ1"/>
<accession>A0A0W0XNJ1</accession>
<gene>
    <name evidence="1" type="ORF">Lqui_2558</name>
</gene>
<protein>
    <submittedName>
        <fullName evidence="1">Phage related integrase</fullName>
    </submittedName>
</protein>
<dbReference type="EMBL" id="LNYS01000024">
    <property type="protein sequence ID" value="KTD46068.1"/>
    <property type="molecule type" value="Genomic_DNA"/>
</dbReference>
<evidence type="ECO:0000313" key="1">
    <source>
        <dbReference type="EMBL" id="KTD46068.1"/>
    </source>
</evidence>
<comment type="caution">
    <text evidence="1">The sequence shown here is derived from an EMBL/GenBank/DDBJ whole genome shotgun (WGS) entry which is preliminary data.</text>
</comment>
<dbReference type="Proteomes" id="UP000054618">
    <property type="component" value="Unassembled WGS sequence"/>
</dbReference>
<dbReference type="STRING" id="45073.Lqui_2558"/>
<organism evidence="1 2">
    <name type="scientific">Legionella quinlivanii</name>
    <dbReference type="NCBI Taxonomy" id="45073"/>
    <lineage>
        <taxon>Bacteria</taxon>
        <taxon>Pseudomonadati</taxon>
        <taxon>Pseudomonadota</taxon>
        <taxon>Gammaproteobacteria</taxon>
        <taxon>Legionellales</taxon>
        <taxon>Legionellaceae</taxon>
        <taxon>Legionella</taxon>
    </lineage>
</organism>
<dbReference type="PATRIC" id="fig|45073.5.peg.2718"/>
<evidence type="ECO:0000313" key="2">
    <source>
        <dbReference type="Proteomes" id="UP000054618"/>
    </source>
</evidence>
<reference evidence="1 2" key="1">
    <citation type="submission" date="2015-11" db="EMBL/GenBank/DDBJ databases">
        <title>Genomic analysis of 38 Legionella species identifies large and diverse effector repertoires.</title>
        <authorList>
            <person name="Burstein D."/>
            <person name="Amaro F."/>
            <person name="Zusman T."/>
            <person name="Lifshitz Z."/>
            <person name="Cohen O."/>
            <person name="Gilbert J.A."/>
            <person name="Pupko T."/>
            <person name="Shuman H.A."/>
            <person name="Segal G."/>
        </authorList>
    </citation>
    <scope>NUCLEOTIDE SEQUENCE [LARGE SCALE GENOMIC DNA]</scope>
    <source>
        <strain evidence="1 2">CDC#1442-AUS-E</strain>
    </source>
</reference>
<keyword evidence="2" id="KW-1185">Reference proteome</keyword>